<dbReference type="InterPro" id="IPR043128">
    <property type="entry name" value="Rev_trsase/Diguanyl_cyclase"/>
</dbReference>
<dbReference type="Proteomes" id="UP000269721">
    <property type="component" value="Unassembled WGS sequence"/>
</dbReference>
<evidence type="ECO:0000313" key="2">
    <source>
        <dbReference type="Proteomes" id="UP000269721"/>
    </source>
</evidence>
<accession>A0A4P9WLK7</accession>
<organism evidence="1 2">
    <name type="scientific">Blyttiomyces helicus</name>
    <dbReference type="NCBI Taxonomy" id="388810"/>
    <lineage>
        <taxon>Eukaryota</taxon>
        <taxon>Fungi</taxon>
        <taxon>Fungi incertae sedis</taxon>
        <taxon>Chytridiomycota</taxon>
        <taxon>Chytridiomycota incertae sedis</taxon>
        <taxon>Chytridiomycetes</taxon>
        <taxon>Chytridiomycetes incertae sedis</taxon>
        <taxon>Blyttiomyces</taxon>
    </lineage>
</organism>
<gene>
    <name evidence="1" type="ORF">BDK51DRAFT_42005</name>
</gene>
<sequence>MATVAALHHVPDHVYAHPPATDPRIASIAAAVPCHVLGHFEPLPSPAPHIAMKDNLDVVLAWVSIDRKRRPQVAGAAAVSLTGDPLVNTAGQDNPPVIDLRQFSDSFELLTSFSDSFELLTSLPPIRVAGLQAQLEDPLANGSSALQRHYYRGLNEDTIRDATPLLRIDEMRDPLQGATVFTKVGLGFYNVLRGPVVWALQRPRYVHADHERHPPGSLRQIRLLRRGRRAPPSLFP</sequence>
<keyword evidence="2" id="KW-1185">Reference proteome</keyword>
<dbReference type="Gene3D" id="3.30.70.270">
    <property type="match status" value="1"/>
</dbReference>
<dbReference type="EMBL" id="KZ994070">
    <property type="protein sequence ID" value="RKO93919.1"/>
    <property type="molecule type" value="Genomic_DNA"/>
</dbReference>
<proteinExistence type="predicted"/>
<dbReference type="AlphaFoldDB" id="A0A4P9WLK7"/>
<evidence type="ECO:0000313" key="1">
    <source>
        <dbReference type="EMBL" id="RKO93919.1"/>
    </source>
</evidence>
<protein>
    <submittedName>
        <fullName evidence="1">Uncharacterized protein</fullName>
    </submittedName>
</protein>
<name>A0A4P9WLK7_9FUNG</name>
<dbReference type="OrthoDB" id="2431547at2759"/>
<reference evidence="2" key="1">
    <citation type="journal article" date="2018" name="Nat. Microbiol.">
        <title>Leveraging single-cell genomics to expand the fungal tree of life.</title>
        <authorList>
            <person name="Ahrendt S.R."/>
            <person name="Quandt C.A."/>
            <person name="Ciobanu D."/>
            <person name="Clum A."/>
            <person name="Salamov A."/>
            <person name="Andreopoulos B."/>
            <person name="Cheng J.F."/>
            <person name="Woyke T."/>
            <person name="Pelin A."/>
            <person name="Henrissat B."/>
            <person name="Reynolds N.K."/>
            <person name="Benny G.L."/>
            <person name="Smith M.E."/>
            <person name="James T.Y."/>
            <person name="Grigoriev I.V."/>
        </authorList>
    </citation>
    <scope>NUCLEOTIDE SEQUENCE [LARGE SCALE GENOMIC DNA]</scope>
</reference>